<dbReference type="GO" id="GO:0006357">
    <property type="term" value="P:regulation of transcription by RNA polymerase II"/>
    <property type="evidence" value="ECO:0007669"/>
    <property type="project" value="TreeGrafter"/>
</dbReference>
<keyword evidence="3" id="KW-0862">Zinc</keyword>
<dbReference type="HOGENOM" id="CLU_655451_0_0_1"/>
<keyword evidence="7" id="KW-1185">Reference proteome</keyword>
<reference evidence="7" key="1">
    <citation type="submission" date="2003-08" db="EMBL/GenBank/DDBJ databases">
        <authorList>
            <person name="Birren B."/>
            <person name="Nusbaum C."/>
            <person name="Abebe A."/>
            <person name="Abouelleil A."/>
            <person name="Adekoya E."/>
            <person name="Ait-zahra M."/>
            <person name="Allen N."/>
            <person name="Allen T."/>
            <person name="An P."/>
            <person name="Anderson M."/>
            <person name="Anderson S."/>
            <person name="Arachchi H."/>
            <person name="Armbruster J."/>
            <person name="Bachantsang P."/>
            <person name="Baldwin J."/>
            <person name="Barry A."/>
            <person name="Bayul T."/>
            <person name="Blitshsteyn B."/>
            <person name="Bloom T."/>
            <person name="Blye J."/>
            <person name="Boguslavskiy L."/>
            <person name="Borowsky M."/>
            <person name="Boukhgalter B."/>
            <person name="Brunache A."/>
            <person name="Butler J."/>
            <person name="Calixte N."/>
            <person name="Calvo S."/>
            <person name="Camarata J."/>
            <person name="Campo K."/>
            <person name="Chang J."/>
            <person name="Cheshatsang Y."/>
            <person name="Citroen M."/>
            <person name="Collymore A."/>
            <person name="Considine T."/>
            <person name="Cook A."/>
            <person name="Cooke P."/>
            <person name="Corum B."/>
            <person name="Cuomo C."/>
            <person name="David R."/>
            <person name="Dawoe T."/>
            <person name="Degray S."/>
            <person name="Dodge S."/>
            <person name="Dooley K."/>
            <person name="Dorje P."/>
            <person name="Dorjee K."/>
            <person name="Dorris L."/>
            <person name="Duffey N."/>
            <person name="Dupes A."/>
            <person name="Elkins T."/>
            <person name="Engels R."/>
            <person name="Erickson J."/>
            <person name="Farina A."/>
            <person name="Faro S."/>
            <person name="Ferreira P."/>
            <person name="Fischer H."/>
            <person name="Fitzgerald M."/>
            <person name="Foley K."/>
            <person name="Gage D."/>
            <person name="Galagan J."/>
            <person name="Gearin G."/>
            <person name="Gnerre S."/>
            <person name="Gnirke A."/>
            <person name="Goyette A."/>
            <person name="Graham J."/>
            <person name="Grandbois E."/>
            <person name="Gyaltsen K."/>
            <person name="Hafez N."/>
            <person name="Hagopian D."/>
            <person name="Hagos B."/>
            <person name="Hall J."/>
            <person name="Hatcher B."/>
            <person name="Heller A."/>
            <person name="Higgins H."/>
            <person name="Honan T."/>
            <person name="Horn A."/>
            <person name="Houde N."/>
            <person name="Hughes L."/>
            <person name="Hulme W."/>
            <person name="Husby E."/>
            <person name="Iliev I."/>
            <person name="Jaffe D."/>
            <person name="Jones C."/>
            <person name="Kamal M."/>
            <person name="Kamat A."/>
            <person name="Kamvysselis M."/>
            <person name="Karlsson E."/>
            <person name="Kells C."/>
            <person name="Kieu A."/>
            <person name="Kisner P."/>
            <person name="Kodira C."/>
            <person name="Kulbokas E."/>
            <person name="Labutti K."/>
            <person name="Lama D."/>
            <person name="Landers T."/>
            <person name="Leger J."/>
            <person name="Levine S."/>
            <person name="Lewis D."/>
            <person name="Lewis T."/>
            <person name="Lindblad-toh K."/>
            <person name="Liu X."/>
            <person name="Lokyitsang T."/>
            <person name="Lokyitsang Y."/>
            <person name="Lucien O."/>
            <person name="Lui A."/>
            <person name="Ma L.J."/>
            <person name="Mabbitt R."/>
            <person name="Macdonald J."/>
            <person name="Maclean C."/>
            <person name="Major J."/>
            <person name="Manning J."/>
            <person name="Marabella R."/>
            <person name="Maru K."/>
            <person name="Matthews C."/>
            <person name="Mauceli E."/>
            <person name="Mccarthy M."/>
            <person name="Mcdonough S."/>
            <person name="Mcghee T."/>
            <person name="Meldrim J."/>
            <person name="Meneus L."/>
            <person name="Mesirov J."/>
            <person name="Mihalev A."/>
            <person name="Mihova T."/>
            <person name="Mikkelsen T."/>
            <person name="Mlenga V."/>
            <person name="Moru K."/>
            <person name="Mozes J."/>
            <person name="Mulrain L."/>
            <person name="Munson G."/>
            <person name="Naylor J."/>
            <person name="Newes C."/>
            <person name="Nguyen C."/>
            <person name="Nguyen N."/>
            <person name="Nguyen T."/>
            <person name="Nicol R."/>
            <person name="Nielsen C."/>
            <person name="Nizzari M."/>
            <person name="Norbu C."/>
            <person name="Norbu N."/>
            <person name="O'donnell P."/>
            <person name="Okoawo O."/>
            <person name="O'leary S."/>
            <person name="Omotosho B."/>
            <person name="O'neill K."/>
            <person name="Osman S."/>
            <person name="Parker S."/>
            <person name="Perrin D."/>
            <person name="Phunkhang P."/>
            <person name="Piqani B."/>
            <person name="Purcell S."/>
            <person name="Rachupka T."/>
            <person name="Ramasamy U."/>
            <person name="Rameau R."/>
            <person name="Ray V."/>
            <person name="Raymond C."/>
            <person name="Retta R."/>
            <person name="Richardson S."/>
            <person name="Rise C."/>
            <person name="Rodriguez J."/>
            <person name="Rogers J."/>
            <person name="Rogov P."/>
            <person name="Rutman M."/>
            <person name="Schupbach R."/>
            <person name="Seaman C."/>
            <person name="Settipalli S."/>
            <person name="Sharpe T."/>
            <person name="Sheridan J."/>
            <person name="Sherpa N."/>
            <person name="Shi J."/>
            <person name="Smirnov S."/>
            <person name="Smith C."/>
            <person name="Sougnez C."/>
            <person name="Spencer B."/>
            <person name="Stalker J."/>
            <person name="Stange-thomann N."/>
            <person name="Stavropoulos S."/>
            <person name="Stetson K."/>
            <person name="Stone C."/>
            <person name="Stone S."/>
            <person name="Stubbs M."/>
            <person name="Talamas J."/>
            <person name="Tchuinga P."/>
            <person name="Tenzing P."/>
            <person name="Tesfaye S."/>
            <person name="Theodore J."/>
            <person name="Thoulutsang Y."/>
            <person name="Topham K."/>
            <person name="Towey S."/>
            <person name="Tsamla T."/>
            <person name="Tsomo N."/>
            <person name="Vallee D."/>
            <person name="Vassiliev H."/>
            <person name="Venkataraman V."/>
            <person name="Vinson J."/>
            <person name="Vo A."/>
            <person name="Wade C."/>
            <person name="Wang S."/>
            <person name="Wangchuk T."/>
            <person name="Wangdi T."/>
            <person name="Whittaker C."/>
            <person name="Wilkinson J."/>
            <person name="Wu Y."/>
            <person name="Wyman D."/>
            <person name="Yadav S."/>
            <person name="Yang S."/>
            <person name="Yang X."/>
            <person name="Yeager S."/>
            <person name="Yee E."/>
            <person name="Young G."/>
            <person name="Zainoun J."/>
            <person name="Zembeck L."/>
            <person name="Zimmer A."/>
            <person name="Zody M."/>
            <person name="Lander E."/>
        </authorList>
    </citation>
    <scope>NUCLEOTIDE SEQUENCE [LARGE SCALE GENOMIC DNA]</scope>
</reference>
<evidence type="ECO:0000313" key="6">
    <source>
        <dbReference type="Ensembl" id="ENSCSAVP00000000199.1"/>
    </source>
</evidence>
<dbReference type="Ensembl" id="ENSCSAVT00000000201.1">
    <property type="protein sequence ID" value="ENSCSAVP00000000199.1"/>
    <property type="gene ID" value="ENSCSAVG00000000115.1"/>
</dbReference>
<dbReference type="InterPro" id="IPR050701">
    <property type="entry name" value="Histone_Mod_Regulator"/>
</dbReference>
<dbReference type="FunCoup" id="H2Y4F1">
    <property type="interactions" value="4"/>
</dbReference>
<dbReference type="AlphaFoldDB" id="H2Y4F1"/>
<keyword evidence="1" id="KW-0479">Metal-binding</keyword>
<dbReference type="Gene3D" id="3.30.40.10">
    <property type="entry name" value="Zinc/RING finger domain, C3HC4 (zinc finger)"/>
    <property type="match status" value="1"/>
</dbReference>
<feature type="domain" description="PHD-type" evidence="5">
    <location>
        <begin position="1"/>
        <end position="78"/>
    </location>
</feature>
<dbReference type="PROSITE" id="PS51805">
    <property type="entry name" value="EPHD"/>
    <property type="match status" value="1"/>
</dbReference>
<name>H2Y4F1_CIOSA</name>
<dbReference type="InParanoid" id="H2Y4F1"/>
<feature type="compositionally biased region" description="Basic and acidic residues" evidence="4">
    <location>
        <begin position="205"/>
        <end position="216"/>
    </location>
</feature>
<dbReference type="GO" id="GO:0005634">
    <property type="term" value="C:nucleus"/>
    <property type="evidence" value="ECO:0007669"/>
    <property type="project" value="TreeGrafter"/>
</dbReference>
<dbReference type="PANTHER" id="PTHR13793:SF164">
    <property type="entry name" value="ALHAMBRA, ISOFORM P"/>
    <property type="match status" value="1"/>
</dbReference>
<reference evidence="6" key="2">
    <citation type="submission" date="2025-08" db="UniProtKB">
        <authorList>
            <consortium name="Ensembl"/>
        </authorList>
    </citation>
    <scope>IDENTIFICATION</scope>
</reference>
<dbReference type="GeneTree" id="ENSGT00940000158572"/>
<keyword evidence="2" id="KW-0863">Zinc-finger</keyword>
<evidence type="ECO:0000313" key="7">
    <source>
        <dbReference type="Proteomes" id="UP000007875"/>
    </source>
</evidence>
<feature type="region of interest" description="Disordered" evidence="4">
    <location>
        <begin position="103"/>
        <end position="134"/>
    </location>
</feature>
<evidence type="ECO:0000256" key="4">
    <source>
        <dbReference type="SAM" id="MobiDB-lite"/>
    </source>
</evidence>
<dbReference type="Proteomes" id="UP000007875">
    <property type="component" value="Unassembled WGS sequence"/>
</dbReference>
<feature type="region of interest" description="Disordered" evidence="4">
    <location>
        <begin position="187"/>
        <end position="236"/>
    </location>
</feature>
<dbReference type="InterPro" id="IPR013083">
    <property type="entry name" value="Znf_RING/FYVE/PHD"/>
</dbReference>
<dbReference type="GO" id="GO:0042393">
    <property type="term" value="F:histone binding"/>
    <property type="evidence" value="ECO:0007669"/>
    <property type="project" value="TreeGrafter"/>
</dbReference>
<dbReference type="eggNOG" id="KOG0956">
    <property type="taxonomic scope" value="Eukaryota"/>
</dbReference>
<dbReference type="GO" id="GO:0031491">
    <property type="term" value="F:nucleosome binding"/>
    <property type="evidence" value="ECO:0007669"/>
    <property type="project" value="TreeGrafter"/>
</dbReference>
<dbReference type="InterPro" id="IPR034732">
    <property type="entry name" value="EPHD"/>
</dbReference>
<protein>
    <recommendedName>
        <fullName evidence="5">PHD-type domain-containing protein</fullName>
    </recommendedName>
</protein>
<dbReference type="Pfam" id="PF13832">
    <property type="entry name" value="zf-HC5HC2H_2"/>
    <property type="match status" value="1"/>
</dbReference>
<sequence length="419" mass="46238">MEPIALEKIPDSRFSKTCYICDEENRCKPTSNGACMDCAKTGCKFSFHVTCAQMSGLLCEEAGSSNTTKYCGYCSQHFSKTKKANPFKKLSCSKVYRVPNISSDDASSTDELHVGTSPNNQHQVTSTSQEYSSSSILKINENENPVHTATLNDQTTEQIDSKPPTLSSSFTLSSLAEAAVTAIKQEPNTDPAFYNAPQEPQPSRPAKEKITKDPDKKIKRKPAKKRSGADISLGKLSKEKKLKPITKVALQKAPSRKKSEKNILRDVGFAAAPKHSVINLSTFGEESLEPSEPGDIGKRKPTLPPEQATDADGLTAIQNLAELQKSDMLQFFQEFGAPASVSPVLKMLQEVRDENQQLEKNLEQLQQVWNLLVALKSKLSVPLSYAKQSNRPEEAQEPVQQSMQTVPPTTIEYQYYANK</sequence>
<organism evidence="6 7">
    <name type="scientific">Ciona savignyi</name>
    <name type="common">Pacific transparent sea squirt</name>
    <dbReference type="NCBI Taxonomy" id="51511"/>
    <lineage>
        <taxon>Eukaryota</taxon>
        <taxon>Metazoa</taxon>
        <taxon>Chordata</taxon>
        <taxon>Tunicata</taxon>
        <taxon>Ascidiacea</taxon>
        <taxon>Phlebobranchia</taxon>
        <taxon>Cionidae</taxon>
        <taxon>Ciona</taxon>
    </lineage>
</organism>
<feature type="compositionally biased region" description="Basic residues" evidence="4">
    <location>
        <begin position="217"/>
        <end position="226"/>
    </location>
</feature>
<evidence type="ECO:0000256" key="2">
    <source>
        <dbReference type="ARBA" id="ARBA00022771"/>
    </source>
</evidence>
<evidence type="ECO:0000259" key="5">
    <source>
        <dbReference type="PROSITE" id="PS51805"/>
    </source>
</evidence>
<evidence type="ECO:0000256" key="3">
    <source>
        <dbReference type="ARBA" id="ARBA00022833"/>
    </source>
</evidence>
<proteinExistence type="predicted"/>
<reference evidence="6" key="3">
    <citation type="submission" date="2025-09" db="UniProtKB">
        <authorList>
            <consortium name="Ensembl"/>
        </authorList>
    </citation>
    <scope>IDENTIFICATION</scope>
</reference>
<dbReference type="PANTHER" id="PTHR13793">
    <property type="entry name" value="PHD FINGER PROTEINS"/>
    <property type="match status" value="1"/>
</dbReference>
<feature type="region of interest" description="Disordered" evidence="4">
    <location>
        <begin position="284"/>
        <end position="309"/>
    </location>
</feature>
<dbReference type="OMA" id="CAQMSGL"/>
<feature type="compositionally biased region" description="Polar residues" evidence="4">
    <location>
        <begin position="116"/>
        <end position="125"/>
    </location>
</feature>
<evidence type="ECO:0000256" key="1">
    <source>
        <dbReference type="ARBA" id="ARBA00022723"/>
    </source>
</evidence>
<dbReference type="STRING" id="51511.ENSCSAVP00000000199"/>
<dbReference type="GO" id="GO:0008270">
    <property type="term" value="F:zinc ion binding"/>
    <property type="evidence" value="ECO:0007669"/>
    <property type="project" value="UniProtKB-KW"/>
</dbReference>
<accession>H2Y4F1</accession>